<dbReference type="EMBL" id="UIVT01000002">
    <property type="protein sequence ID" value="SVP91820.1"/>
    <property type="molecule type" value="Genomic_DNA"/>
</dbReference>
<feature type="transmembrane region" description="Helical" evidence="8">
    <location>
        <begin position="123"/>
        <end position="141"/>
    </location>
</feature>
<evidence type="ECO:0000256" key="4">
    <source>
        <dbReference type="ARBA" id="ARBA00022692"/>
    </source>
</evidence>
<proteinExistence type="inferred from homology"/>
<dbReference type="EMBL" id="UIVS01000002">
    <property type="protein sequence ID" value="SVP92085.1"/>
    <property type="molecule type" value="Genomic_DNA"/>
</dbReference>
<keyword evidence="5 8" id="KW-1133">Transmembrane helix</keyword>
<protein>
    <submittedName>
        <fullName evidence="10">Transporter protein cg10, putative</fullName>
    </submittedName>
</protein>
<feature type="transmembrane region" description="Helical" evidence="8">
    <location>
        <begin position="335"/>
        <end position="358"/>
    </location>
</feature>
<feature type="region of interest" description="Disordered" evidence="7">
    <location>
        <begin position="1"/>
        <end position="22"/>
    </location>
</feature>
<feature type="transmembrane region" description="Helical" evidence="8">
    <location>
        <begin position="364"/>
        <end position="385"/>
    </location>
</feature>
<dbReference type="GO" id="GO:0016020">
    <property type="term" value="C:membrane"/>
    <property type="evidence" value="ECO:0007669"/>
    <property type="project" value="UniProtKB-SubCell"/>
</dbReference>
<comment type="similarity">
    <text evidence="2">Belongs to the CRT-like transporter family.</text>
</comment>
<keyword evidence="4 8" id="KW-0812">Transmembrane</keyword>
<gene>
    <name evidence="9" type="ORF">TAT_000194800</name>
    <name evidence="10" type="ORF">TAV_000195100</name>
</gene>
<name>A0A3B0MQU0_THEAN</name>
<sequence>MLKEGSSLDLSASSSSGTLRSDNSFGNSPLDRITSLLILIYKSIRACFKWIYSKSFGIICILFVILDVLTTVFFKRFIDHTKNYVMFTIQVIIFTFWIIVCCIAILCFLFNREYMKRHFNVRPLVFLGFLDMLSTGLSANGSAHTSGLMLVLLGQISVPLTMVSCKLILSKKYHHYQYISSAIILTFAVLKPILNRTDTTDNRFYNNMLYLLASVPDSIASALREKQYTSKFFHVVKYQFFGFLFHFFYNILYTLLFTLPFNSVKGYFDSLYKLCVNGYKCIFYGVNTITENCGPTLIPTCDNCLEAFKIYCLYILFSSAIRAAYVFIMLDGSVTFTLLLGTVKVPLTSIAFSLRFIAGDSTTSFNLLDVVCFLGIVAGLLLYALGSKKIQEETDLLESPLIDDAESEHELLSTGTEKLMRSEICHDLFT</sequence>
<dbReference type="Pfam" id="PF08627">
    <property type="entry name" value="CRT-like"/>
    <property type="match status" value="1"/>
</dbReference>
<reference evidence="10" key="1">
    <citation type="submission" date="2018-07" db="EMBL/GenBank/DDBJ databases">
        <authorList>
            <person name="Quirk P.G."/>
            <person name="Krulwich T.A."/>
        </authorList>
    </citation>
    <scope>NUCLEOTIDE SEQUENCE</scope>
    <source>
        <strain evidence="10">Anand</strain>
    </source>
</reference>
<keyword evidence="3" id="KW-0813">Transport</keyword>
<evidence type="ECO:0000256" key="3">
    <source>
        <dbReference type="ARBA" id="ARBA00022448"/>
    </source>
</evidence>
<feature type="transmembrane region" description="Helical" evidence="8">
    <location>
        <begin position="147"/>
        <end position="169"/>
    </location>
</feature>
<feature type="transmembrane region" description="Helical" evidence="8">
    <location>
        <begin position="235"/>
        <end position="256"/>
    </location>
</feature>
<keyword evidence="6 8" id="KW-0472">Membrane</keyword>
<evidence type="ECO:0000313" key="10">
    <source>
        <dbReference type="EMBL" id="SVP92085.1"/>
    </source>
</evidence>
<evidence type="ECO:0000256" key="6">
    <source>
        <dbReference type="ARBA" id="ARBA00023136"/>
    </source>
</evidence>
<accession>A0A3B0MQU0</accession>
<evidence type="ECO:0000256" key="8">
    <source>
        <dbReference type="SAM" id="Phobius"/>
    </source>
</evidence>
<feature type="transmembrane region" description="Helical" evidence="8">
    <location>
        <begin position="84"/>
        <end position="111"/>
    </location>
</feature>
<evidence type="ECO:0000256" key="1">
    <source>
        <dbReference type="ARBA" id="ARBA00004141"/>
    </source>
</evidence>
<dbReference type="PANTHER" id="PTHR31326">
    <property type="entry name" value="PROTEIN CLT2, CHLOROPLASTIC"/>
    <property type="match status" value="1"/>
</dbReference>
<feature type="transmembrane region" description="Helical" evidence="8">
    <location>
        <begin position="308"/>
        <end position="328"/>
    </location>
</feature>
<feature type="transmembrane region" description="Helical" evidence="8">
    <location>
        <begin position="55"/>
        <end position="78"/>
    </location>
</feature>
<dbReference type="AlphaFoldDB" id="A0A3B0MQU0"/>
<evidence type="ECO:0000256" key="7">
    <source>
        <dbReference type="SAM" id="MobiDB-lite"/>
    </source>
</evidence>
<dbReference type="PANTHER" id="PTHR31326:SF1">
    <property type="entry name" value="PROTEIN CLT2, CHLOROPLASTIC"/>
    <property type="match status" value="1"/>
</dbReference>
<dbReference type="VEuPathDB" id="PiroplasmaDB:TA12005"/>
<evidence type="ECO:0000313" key="9">
    <source>
        <dbReference type="EMBL" id="SVP91820.1"/>
    </source>
</evidence>
<feature type="compositionally biased region" description="Low complexity" evidence="7">
    <location>
        <begin position="7"/>
        <end position="21"/>
    </location>
</feature>
<organism evidence="10">
    <name type="scientific">Theileria annulata</name>
    <dbReference type="NCBI Taxonomy" id="5874"/>
    <lineage>
        <taxon>Eukaryota</taxon>
        <taxon>Sar</taxon>
        <taxon>Alveolata</taxon>
        <taxon>Apicomplexa</taxon>
        <taxon>Aconoidasida</taxon>
        <taxon>Piroplasmida</taxon>
        <taxon>Theileriidae</taxon>
        <taxon>Theileria</taxon>
    </lineage>
</organism>
<evidence type="ECO:0000256" key="2">
    <source>
        <dbReference type="ARBA" id="ARBA00006690"/>
    </source>
</evidence>
<dbReference type="InterPro" id="IPR013936">
    <property type="entry name" value="CRT-like"/>
</dbReference>
<evidence type="ECO:0000256" key="5">
    <source>
        <dbReference type="ARBA" id="ARBA00022989"/>
    </source>
</evidence>
<comment type="subcellular location">
    <subcellularLocation>
        <location evidence="1">Membrane</location>
        <topology evidence="1">Multi-pass membrane protein</topology>
    </subcellularLocation>
</comment>